<reference evidence="2" key="1">
    <citation type="journal article" date="2022" name="Int. J. Syst. Evol. Microbiol.">
        <title>Anaeromyxobacter oryzae sp. nov., Anaeromyxobacter diazotrophicus sp. nov. and Anaeromyxobacter paludicola sp. nov., isolated from paddy soils.</title>
        <authorList>
            <person name="Itoh H."/>
            <person name="Xu Z."/>
            <person name="Mise K."/>
            <person name="Masuda Y."/>
            <person name="Ushijima N."/>
            <person name="Hayakawa C."/>
            <person name="Shiratori Y."/>
            <person name="Senoo K."/>
        </authorList>
    </citation>
    <scope>NUCLEOTIDE SEQUENCE [LARGE SCALE GENOMIC DNA]</scope>
    <source>
        <strain evidence="2">Red232</strain>
    </source>
</reference>
<evidence type="ECO:0000313" key="2">
    <source>
        <dbReference type="Proteomes" id="UP001162891"/>
    </source>
</evidence>
<gene>
    <name evidence="1" type="ORF">AMOR_40900</name>
</gene>
<dbReference type="Pfam" id="PF11005">
    <property type="entry name" value="DUF2844"/>
    <property type="match status" value="1"/>
</dbReference>
<sequence length="152" mass="16324">MTTQRLFIGIGVVVALLGAGSRARATLGEPQATVDRDREALAMVRGPATARSGVTVHELRGATVVVREFADPSGTVFAVTWAGLARPDLAPLLGTYDHEYRAAASGPRNGRGPRRVRSAHLVVETWGHARDLHGRAYVPSLVPQRVNLDEVR</sequence>
<dbReference type="RefSeq" id="WP_248353635.1">
    <property type="nucleotide sequence ID" value="NZ_AP025591.1"/>
</dbReference>
<dbReference type="EMBL" id="AP025591">
    <property type="protein sequence ID" value="BDG05094.1"/>
    <property type="molecule type" value="Genomic_DNA"/>
</dbReference>
<dbReference type="Proteomes" id="UP001162891">
    <property type="component" value="Chromosome"/>
</dbReference>
<evidence type="ECO:0000313" key="1">
    <source>
        <dbReference type="EMBL" id="BDG05094.1"/>
    </source>
</evidence>
<name>A0ABM7WZX1_9BACT</name>
<evidence type="ECO:0008006" key="3">
    <source>
        <dbReference type="Google" id="ProtNLM"/>
    </source>
</evidence>
<accession>A0ABM7WZX1</accession>
<organism evidence="1 2">
    <name type="scientific">Anaeromyxobacter oryzae</name>
    <dbReference type="NCBI Taxonomy" id="2918170"/>
    <lineage>
        <taxon>Bacteria</taxon>
        <taxon>Pseudomonadati</taxon>
        <taxon>Myxococcota</taxon>
        <taxon>Myxococcia</taxon>
        <taxon>Myxococcales</taxon>
        <taxon>Cystobacterineae</taxon>
        <taxon>Anaeromyxobacteraceae</taxon>
        <taxon>Anaeromyxobacter</taxon>
    </lineage>
</organism>
<protein>
    <recommendedName>
        <fullName evidence="3">DUF2844 domain-containing protein</fullName>
    </recommendedName>
</protein>
<keyword evidence="2" id="KW-1185">Reference proteome</keyword>
<dbReference type="InterPro" id="IPR021267">
    <property type="entry name" value="DUF2844"/>
</dbReference>
<proteinExistence type="predicted"/>